<dbReference type="AlphaFoldDB" id="A0A1Y2K5K4"/>
<dbReference type="GO" id="GO:0004521">
    <property type="term" value="F:RNA endonuclease activity"/>
    <property type="evidence" value="ECO:0007669"/>
    <property type="project" value="UniProtKB-UniRule"/>
</dbReference>
<keyword evidence="7" id="KW-0963">Cytoplasm</keyword>
<evidence type="ECO:0000256" key="5">
    <source>
        <dbReference type="ARBA" id="ARBA00022801"/>
    </source>
</evidence>
<comment type="function">
    <text evidence="7">Single strand-specific metallo-endoribonuclease involved in late-stage 70S ribosome quality control and in maturation of the 3' terminus of the 16S rRNA.</text>
</comment>
<dbReference type="GO" id="GO:0005737">
    <property type="term" value="C:cytoplasm"/>
    <property type="evidence" value="ECO:0007669"/>
    <property type="project" value="UniProtKB-SubCell"/>
</dbReference>
<evidence type="ECO:0000256" key="7">
    <source>
        <dbReference type="HAMAP-Rule" id="MF_00009"/>
    </source>
</evidence>
<keyword evidence="6 7" id="KW-0862">Zinc</keyword>
<comment type="subcellular location">
    <subcellularLocation>
        <location evidence="7">Cytoplasm</location>
    </subcellularLocation>
</comment>
<dbReference type="GO" id="GO:0004222">
    <property type="term" value="F:metalloendopeptidase activity"/>
    <property type="evidence" value="ECO:0007669"/>
    <property type="project" value="InterPro"/>
</dbReference>
<dbReference type="PANTHER" id="PTHR46986">
    <property type="entry name" value="ENDORIBONUCLEASE YBEY, CHLOROPLASTIC"/>
    <property type="match status" value="1"/>
</dbReference>
<name>A0A1Y2K5K4_9PROT</name>
<accession>A0A1Y2K5K4</accession>
<dbReference type="InterPro" id="IPR023091">
    <property type="entry name" value="MetalPrtase_cat_dom_sf_prd"/>
</dbReference>
<evidence type="ECO:0000256" key="1">
    <source>
        <dbReference type="ARBA" id="ARBA00010875"/>
    </source>
</evidence>
<gene>
    <name evidence="7" type="primary">ybeY</name>
    <name evidence="8" type="ORF">MAIT1_02929</name>
</gene>
<comment type="caution">
    <text evidence="8">The sequence shown here is derived from an EMBL/GenBank/DDBJ whole genome shotgun (WGS) entry which is preliminary data.</text>
</comment>
<keyword evidence="5 7" id="KW-0378">Hydrolase</keyword>
<dbReference type="SUPFAM" id="SSF55486">
    <property type="entry name" value="Metalloproteases ('zincins'), catalytic domain"/>
    <property type="match status" value="1"/>
</dbReference>
<dbReference type="Gene3D" id="3.40.390.30">
    <property type="entry name" value="Metalloproteases ('zincins'), catalytic domain"/>
    <property type="match status" value="1"/>
</dbReference>
<evidence type="ECO:0000256" key="2">
    <source>
        <dbReference type="ARBA" id="ARBA00022722"/>
    </source>
</evidence>
<dbReference type="PANTHER" id="PTHR46986:SF1">
    <property type="entry name" value="ENDORIBONUCLEASE YBEY, CHLOROPLASTIC"/>
    <property type="match status" value="1"/>
</dbReference>
<keyword evidence="3 7" id="KW-0479">Metal-binding</keyword>
<dbReference type="EC" id="3.1.-.-" evidence="7"/>
<keyword evidence="9" id="KW-1185">Reference proteome</keyword>
<comment type="similarity">
    <text evidence="1 7">Belongs to the endoribonuclease YbeY family.</text>
</comment>
<evidence type="ECO:0000256" key="6">
    <source>
        <dbReference type="ARBA" id="ARBA00022833"/>
    </source>
</evidence>
<proteinExistence type="inferred from homology"/>
<dbReference type="GO" id="GO:0008270">
    <property type="term" value="F:zinc ion binding"/>
    <property type="evidence" value="ECO:0007669"/>
    <property type="project" value="UniProtKB-UniRule"/>
</dbReference>
<keyword evidence="4 7" id="KW-0255">Endonuclease</keyword>
<keyword evidence="7" id="KW-0690">Ribosome biogenesis</keyword>
<keyword evidence="2 7" id="KW-0540">Nuclease</keyword>
<protein>
    <recommendedName>
        <fullName evidence="7">Endoribonuclease YbeY</fullName>
        <ecNumber evidence="7">3.1.-.-</ecNumber>
    </recommendedName>
</protein>
<evidence type="ECO:0000256" key="4">
    <source>
        <dbReference type="ARBA" id="ARBA00022759"/>
    </source>
</evidence>
<dbReference type="Proteomes" id="UP000194003">
    <property type="component" value="Unassembled WGS sequence"/>
</dbReference>
<comment type="cofactor">
    <cofactor evidence="7">
        <name>Zn(2+)</name>
        <dbReference type="ChEBI" id="CHEBI:29105"/>
    </cofactor>
    <text evidence="7">Binds 1 zinc ion.</text>
</comment>
<evidence type="ECO:0000256" key="3">
    <source>
        <dbReference type="ARBA" id="ARBA00022723"/>
    </source>
</evidence>
<dbReference type="STRING" id="1434232.MAIT1_02929"/>
<keyword evidence="7" id="KW-0698">rRNA processing</keyword>
<evidence type="ECO:0000313" key="9">
    <source>
        <dbReference type="Proteomes" id="UP000194003"/>
    </source>
</evidence>
<dbReference type="NCBIfam" id="TIGR00043">
    <property type="entry name" value="rRNA maturation RNase YbeY"/>
    <property type="match status" value="1"/>
</dbReference>
<dbReference type="EMBL" id="LVJN01000018">
    <property type="protein sequence ID" value="OSM04833.1"/>
    <property type="molecule type" value="Genomic_DNA"/>
</dbReference>
<evidence type="ECO:0000313" key="8">
    <source>
        <dbReference type="EMBL" id="OSM04833.1"/>
    </source>
</evidence>
<dbReference type="Pfam" id="PF02130">
    <property type="entry name" value="YbeY"/>
    <property type="match status" value="1"/>
</dbReference>
<sequence>MAATLAVWGEALTAQGASTRAIEGREVSVALSDDAEVRALNAEYRGKDKSTNVLSFAMDDGEEEMLEDFPELPGEDFPLGDIILAYETVAREAEERGITLEAHTRHLVVHGTLHLLGLDHERSDAEAEEQENWERTVLATMGLPDPYA</sequence>
<feature type="binding site" evidence="7">
    <location>
        <position position="114"/>
    </location>
    <ligand>
        <name>Zn(2+)</name>
        <dbReference type="ChEBI" id="CHEBI:29105"/>
        <note>catalytic</note>
    </ligand>
</feature>
<dbReference type="InterPro" id="IPR002036">
    <property type="entry name" value="YbeY"/>
</dbReference>
<reference evidence="8 9" key="1">
    <citation type="journal article" date="2016" name="BMC Genomics">
        <title>Combined genomic and structural analyses of a cultured magnetotactic bacterium reveals its niche adaptation to a dynamic environment.</title>
        <authorList>
            <person name="Araujo A.C."/>
            <person name="Morillo V."/>
            <person name="Cypriano J."/>
            <person name="Teixeira L.C."/>
            <person name="Leao P."/>
            <person name="Lyra S."/>
            <person name="Almeida L.G."/>
            <person name="Bazylinski D.A."/>
            <person name="Vasconcellos A.T."/>
            <person name="Abreu F."/>
            <person name="Lins U."/>
        </authorList>
    </citation>
    <scope>NUCLEOTIDE SEQUENCE [LARGE SCALE GENOMIC DNA]</scope>
    <source>
        <strain evidence="8 9">IT-1</strain>
    </source>
</reference>
<dbReference type="HAMAP" id="MF_00009">
    <property type="entry name" value="Endoribonucl_YbeY"/>
    <property type="match status" value="1"/>
</dbReference>
<dbReference type="GO" id="GO:0006364">
    <property type="term" value="P:rRNA processing"/>
    <property type="evidence" value="ECO:0007669"/>
    <property type="project" value="UniProtKB-UniRule"/>
</dbReference>
<organism evidence="8 9">
    <name type="scientific">Magnetofaba australis IT-1</name>
    <dbReference type="NCBI Taxonomy" id="1434232"/>
    <lineage>
        <taxon>Bacteria</taxon>
        <taxon>Pseudomonadati</taxon>
        <taxon>Pseudomonadota</taxon>
        <taxon>Magnetococcia</taxon>
        <taxon>Magnetococcales</taxon>
        <taxon>Magnetococcaceae</taxon>
        <taxon>Magnetofaba</taxon>
    </lineage>
</organism>
<feature type="binding site" evidence="7">
    <location>
        <position position="110"/>
    </location>
    <ligand>
        <name>Zn(2+)</name>
        <dbReference type="ChEBI" id="CHEBI:29105"/>
        <note>catalytic</note>
    </ligand>
</feature>
<feature type="binding site" evidence="7">
    <location>
        <position position="120"/>
    </location>
    <ligand>
        <name>Zn(2+)</name>
        <dbReference type="ChEBI" id="CHEBI:29105"/>
        <note>catalytic</note>
    </ligand>
</feature>